<feature type="region of interest" description="Disordered" evidence="1">
    <location>
        <begin position="158"/>
        <end position="192"/>
    </location>
</feature>
<name>A0A4U0U7W0_9PEZI</name>
<proteinExistence type="predicted"/>
<dbReference type="EMBL" id="NAJL01000008">
    <property type="protein sequence ID" value="TKA31340.1"/>
    <property type="molecule type" value="Genomic_DNA"/>
</dbReference>
<organism evidence="3 4">
    <name type="scientific">Salinomyces thailandicus</name>
    <dbReference type="NCBI Taxonomy" id="706561"/>
    <lineage>
        <taxon>Eukaryota</taxon>
        <taxon>Fungi</taxon>
        <taxon>Dikarya</taxon>
        <taxon>Ascomycota</taxon>
        <taxon>Pezizomycotina</taxon>
        <taxon>Dothideomycetes</taxon>
        <taxon>Dothideomycetidae</taxon>
        <taxon>Mycosphaerellales</taxon>
        <taxon>Teratosphaeriaceae</taxon>
        <taxon>Salinomyces</taxon>
    </lineage>
</organism>
<evidence type="ECO:0000313" key="3">
    <source>
        <dbReference type="EMBL" id="TKA31340.1"/>
    </source>
</evidence>
<accession>A0A4U0U7W0</accession>
<evidence type="ECO:0000256" key="2">
    <source>
        <dbReference type="SAM" id="SignalP"/>
    </source>
</evidence>
<protein>
    <recommendedName>
        <fullName evidence="5">Ecp2 effector protein domain-containing protein</fullName>
    </recommendedName>
</protein>
<keyword evidence="2" id="KW-0732">Signal</keyword>
<feature type="compositionally biased region" description="Acidic residues" evidence="1">
    <location>
        <begin position="162"/>
        <end position="172"/>
    </location>
</feature>
<evidence type="ECO:0008006" key="5">
    <source>
        <dbReference type="Google" id="ProtNLM"/>
    </source>
</evidence>
<comment type="caution">
    <text evidence="3">The sequence shown here is derived from an EMBL/GenBank/DDBJ whole genome shotgun (WGS) entry which is preliminary data.</text>
</comment>
<feature type="chain" id="PRO_5020933856" description="Ecp2 effector protein domain-containing protein" evidence="2">
    <location>
        <begin position="27"/>
        <end position="192"/>
    </location>
</feature>
<dbReference type="AlphaFoldDB" id="A0A4U0U7W0"/>
<reference evidence="3 4" key="1">
    <citation type="submission" date="2017-03" db="EMBL/GenBank/DDBJ databases">
        <title>Genomes of endolithic fungi from Antarctica.</title>
        <authorList>
            <person name="Coleine C."/>
            <person name="Masonjones S."/>
            <person name="Stajich J.E."/>
        </authorList>
    </citation>
    <scope>NUCLEOTIDE SEQUENCE [LARGE SCALE GENOMIC DNA]</scope>
    <source>
        <strain evidence="3 4">CCFEE 6315</strain>
    </source>
</reference>
<gene>
    <name evidence="3" type="ORF">B0A50_02185</name>
</gene>
<evidence type="ECO:0000256" key="1">
    <source>
        <dbReference type="SAM" id="MobiDB-lite"/>
    </source>
</evidence>
<evidence type="ECO:0000313" key="4">
    <source>
        <dbReference type="Proteomes" id="UP000308549"/>
    </source>
</evidence>
<keyword evidence="4" id="KW-1185">Reference proteome</keyword>
<sequence length="192" mass="21441">MIIPRLPTLNLLTLLTLLMTPSPTLADPIPGWAYSDQDTEYNVLVTRFHSPNCAWPPIDAHELHNPHCKTFTKPFQSFMVQYQEKPLAGYGDPGPDRYGEDCWLEVFSGPGCGGGGPWFTKPKSLGKLLGKGGCVEMGDWGMVRPEAYSGEQARERMKEECWEKEEEEQEEDGGGKKVGLLAGERRRKGRQG</sequence>
<feature type="signal peptide" evidence="2">
    <location>
        <begin position="1"/>
        <end position="26"/>
    </location>
</feature>
<dbReference type="OrthoDB" id="2129491at2759"/>
<dbReference type="Proteomes" id="UP000308549">
    <property type="component" value="Unassembled WGS sequence"/>
</dbReference>